<comment type="caution">
    <text evidence="3">The sequence shown here is derived from an EMBL/GenBank/DDBJ whole genome shotgun (WGS) entry which is preliminary data.</text>
</comment>
<dbReference type="GO" id="GO:0003677">
    <property type="term" value="F:DNA binding"/>
    <property type="evidence" value="ECO:0007669"/>
    <property type="project" value="UniProtKB-KW"/>
</dbReference>
<keyword evidence="3" id="KW-0371">Homeobox</keyword>
<protein>
    <submittedName>
        <fullName evidence="3">Homeobox and leucine zipper protein Homez</fullName>
    </submittedName>
</protein>
<keyword evidence="3" id="KW-0238">DNA-binding</keyword>
<proteinExistence type="predicted"/>
<dbReference type="Proteomes" id="UP001431209">
    <property type="component" value="Unassembled WGS sequence"/>
</dbReference>
<name>A0AAW2ZPZ0_9EUKA</name>
<feature type="domain" description="Thioredoxin-like fold" evidence="2">
    <location>
        <begin position="47"/>
        <end position="233"/>
    </location>
</feature>
<dbReference type="EMBL" id="JAOPGA020001811">
    <property type="protein sequence ID" value="KAL0491545.1"/>
    <property type="molecule type" value="Genomic_DNA"/>
</dbReference>
<organism evidence="3 4">
    <name type="scientific">Acrasis kona</name>
    <dbReference type="NCBI Taxonomy" id="1008807"/>
    <lineage>
        <taxon>Eukaryota</taxon>
        <taxon>Discoba</taxon>
        <taxon>Heterolobosea</taxon>
        <taxon>Tetramitia</taxon>
        <taxon>Eutetramitia</taxon>
        <taxon>Acrasidae</taxon>
        <taxon>Acrasis</taxon>
    </lineage>
</organism>
<evidence type="ECO:0000256" key="1">
    <source>
        <dbReference type="SAM" id="SignalP"/>
    </source>
</evidence>
<dbReference type="AlphaFoldDB" id="A0AAW2ZPZ0"/>
<evidence type="ECO:0000259" key="2">
    <source>
        <dbReference type="Pfam" id="PF13462"/>
    </source>
</evidence>
<dbReference type="SUPFAM" id="SSF52833">
    <property type="entry name" value="Thioredoxin-like"/>
    <property type="match status" value="1"/>
</dbReference>
<dbReference type="Pfam" id="PF13462">
    <property type="entry name" value="Thioredoxin_4"/>
    <property type="match status" value="1"/>
</dbReference>
<feature type="chain" id="PRO_5043576500" evidence="1">
    <location>
        <begin position="21"/>
        <end position="237"/>
    </location>
</feature>
<gene>
    <name evidence="3" type="ORF">AKO1_010283</name>
</gene>
<dbReference type="PANTHER" id="PTHR33875">
    <property type="entry name" value="OS09G0542200 PROTEIN"/>
    <property type="match status" value="1"/>
</dbReference>
<keyword evidence="4" id="KW-1185">Reference proteome</keyword>
<dbReference type="InterPro" id="IPR036249">
    <property type="entry name" value="Thioredoxin-like_sf"/>
</dbReference>
<keyword evidence="1" id="KW-0732">Signal</keyword>
<sequence>MKVLLIAGLVLSFAFVLATSQQPSSKYPLKYVGYLYPAGPKDTHGTEVNIELFGDILCPYTKRAYSTLKELISYYRSKKINIQLRIINAVQPFHPRSYYVTSTIAAANFAAQTRTRRIRVDDTAIALSDKFFSTQESYSEKMTNDITPNNLLKQLRFVASNHTCSVGGGGTCLTEVEIEEAYKNERVDAIVKGQIKYGRQNSVHGTPTFAINGLLEPTIESSWTLEQWLKLIDPLIT</sequence>
<reference evidence="3 4" key="1">
    <citation type="submission" date="2024-03" db="EMBL/GenBank/DDBJ databases">
        <title>The Acrasis kona genome and developmental transcriptomes reveal deep origins of eukaryotic multicellular pathways.</title>
        <authorList>
            <person name="Sheikh S."/>
            <person name="Fu C.-J."/>
            <person name="Brown M.W."/>
            <person name="Baldauf S.L."/>
        </authorList>
    </citation>
    <scope>NUCLEOTIDE SEQUENCE [LARGE SCALE GENOMIC DNA]</scope>
    <source>
        <strain evidence="3 4">ATCC MYA-3509</strain>
    </source>
</reference>
<evidence type="ECO:0000313" key="3">
    <source>
        <dbReference type="EMBL" id="KAL0491545.1"/>
    </source>
</evidence>
<dbReference type="PANTHER" id="PTHR33875:SF2">
    <property type="entry name" value="ACR183CP"/>
    <property type="match status" value="1"/>
</dbReference>
<dbReference type="InterPro" id="IPR012336">
    <property type="entry name" value="Thioredoxin-like_fold"/>
</dbReference>
<feature type="signal peptide" evidence="1">
    <location>
        <begin position="1"/>
        <end position="20"/>
    </location>
</feature>
<dbReference type="Gene3D" id="3.40.30.10">
    <property type="entry name" value="Glutaredoxin"/>
    <property type="match status" value="1"/>
</dbReference>
<evidence type="ECO:0000313" key="4">
    <source>
        <dbReference type="Proteomes" id="UP001431209"/>
    </source>
</evidence>
<accession>A0AAW2ZPZ0</accession>